<accession>A0AAW1LJV4</accession>
<evidence type="ECO:0000256" key="6">
    <source>
        <dbReference type="ARBA" id="ARBA00022692"/>
    </source>
</evidence>
<dbReference type="EC" id="2.3.2.27" evidence="4"/>
<sequence length="261" mass="29388">MIRSKPKAYAIVVVVLEIIFCILLYLCCIYIRRRRYGHKIKDLFRRSEGNVVGVTGSRLVTDSSVLIFIPYSVLKDFEEIKTRRLRCATCLREMNDNDETLRLMPKCGHVFHPCCLIDPCSTLCPCRKAIIELTREIEPETVASAAIGVEIEDKTKGVIINEVEAGAEVETEVKTKSILVNEVKAEAEVIDEIEVETEIKAAKSSLVNEVGVTATEVVLDIELIDEKSMTKLSEEVIEKIIVYAKVISSNGKVYSKARYIW</sequence>
<evidence type="ECO:0000256" key="5">
    <source>
        <dbReference type="ARBA" id="ARBA00022679"/>
    </source>
</evidence>
<evidence type="ECO:0000313" key="17">
    <source>
        <dbReference type="EMBL" id="KAK9735399.1"/>
    </source>
</evidence>
<dbReference type="GO" id="GO:0016020">
    <property type="term" value="C:membrane"/>
    <property type="evidence" value="ECO:0007669"/>
    <property type="project" value="UniProtKB-SubCell"/>
</dbReference>
<keyword evidence="7" id="KW-0479">Metal-binding</keyword>
<keyword evidence="18" id="KW-1185">Reference proteome</keyword>
<evidence type="ECO:0000256" key="2">
    <source>
        <dbReference type="ARBA" id="ARBA00004167"/>
    </source>
</evidence>
<evidence type="ECO:0000256" key="7">
    <source>
        <dbReference type="ARBA" id="ARBA00022723"/>
    </source>
</evidence>
<gene>
    <name evidence="17" type="ORF">RND81_04G203600</name>
</gene>
<evidence type="ECO:0000256" key="12">
    <source>
        <dbReference type="ARBA" id="ARBA00023136"/>
    </source>
</evidence>
<evidence type="ECO:0000256" key="11">
    <source>
        <dbReference type="ARBA" id="ARBA00022989"/>
    </source>
</evidence>
<dbReference type="AlphaFoldDB" id="A0AAW1LJV4"/>
<keyword evidence="12 15" id="KW-0472">Membrane</keyword>
<proteinExistence type="inferred from homology"/>
<evidence type="ECO:0000256" key="15">
    <source>
        <dbReference type="SAM" id="Phobius"/>
    </source>
</evidence>
<dbReference type="Proteomes" id="UP001443914">
    <property type="component" value="Unassembled WGS sequence"/>
</dbReference>
<evidence type="ECO:0000313" key="18">
    <source>
        <dbReference type="Proteomes" id="UP001443914"/>
    </source>
</evidence>
<keyword evidence="5" id="KW-0808">Transferase</keyword>
<name>A0AAW1LJV4_SAPOF</name>
<keyword evidence="11 15" id="KW-1133">Transmembrane helix</keyword>
<feature type="transmembrane region" description="Helical" evidence="15">
    <location>
        <begin position="6"/>
        <end position="31"/>
    </location>
</feature>
<organism evidence="17 18">
    <name type="scientific">Saponaria officinalis</name>
    <name type="common">Common soapwort</name>
    <name type="synonym">Lychnis saponaria</name>
    <dbReference type="NCBI Taxonomy" id="3572"/>
    <lineage>
        <taxon>Eukaryota</taxon>
        <taxon>Viridiplantae</taxon>
        <taxon>Streptophyta</taxon>
        <taxon>Embryophyta</taxon>
        <taxon>Tracheophyta</taxon>
        <taxon>Spermatophyta</taxon>
        <taxon>Magnoliopsida</taxon>
        <taxon>eudicotyledons</taxon>
        <taxon>Gunneridae</taxon>
        <taxon>Pentapetalae</taxon>
        <taxon>Caryophyllales</taxon>
        <taxon>Caryophyllaceae</taxon>
        <taxon>Caryophylleae</taxon>
        <taxon>Saponaria</taxon>
    </lineage>
</organism>
<keyword evidence="10" id="KW-0862">Zinc</keyword>
<comment type="caution">
    <text evidence="17">The sequence shown here is derived from an EMBL/GenBank/DDBJ whole genome shotgun (WGS) entry which is preliminary data.</text>
</comment>
<evidence type="ECO:0000256" key="14">
    <source>
        <dbReference type="PROSITE-ProRule" id="PRU00175"/>
    </source>
</evidence>
<comment type="subcellular location">
    <subcellularLocation>
        <location evidence="2">Membrane</location>
        <topology evidence="2">Single-pass membrane protein</topology>
    </subcellularLocation>
</comment>
<evidence type="ECO:0000256" key="9">
    <source>
        <dbReference type="ARBA" id="ARBA00022786"/>
    </source>
</evidence>
<dbReference type="InterPro" id="IPR001841">
    <property type="entry name" value="Znf_RING"/>
</dbReference>
<reference evidence="17" key="1">
    <citation type="submission" date="2024-03" db="EMBL/GenBank/DDBJ databases">
        <title>WGS assembly of Saponaria officinalis var. Norfolk2.</title>
        <authorList>
            <person name="Jenkins J."/>
            <person name="Shu S."/>
            <person name="Grimwood J."/>
            <person name="Barry K."/>
            <person name="Goodstein D."/>
            <person name="Schmutz J."/>
            <person name="Leebens-Mack J."/>
            <person name="Osbourn A."/>
        </authorList>
    </citation>
    <scope>NUCLEOTIDE SEQUENCE [LARGE SCALE GENOMIC DNA]</scope>
    <source>
        <strain evidence="17">JIC</strain>
    </source>
</reference>
<dbReference type="InterPro" id="IPR044600">
    <property type="entry name" value="ATL1/ATL16-like"/>
</dbReference>
<dbReference type="PROSITE" id="PS50089">
    <property type="entry name" value="ZF_RING_2"/>
    <property type="match status" value="1"/>
</dbReference>
<dbReference type="PANTHER" id="PTHR46913">
    <property type="entry name" value="RING-H2 FINGER PROTEIN ATL16"/>
    <property type="match status" value="1"/>
</dbReference>
<dbReference type="EMBL" id="JBDFQZ010000004">
    <property type="protein sequence ID" value="KAK9735399.1"/>
    <property type="molecule type" value="Genomic_DNA"/>
</dbReference>
<evidence type="ECO:0000256" key="8">
    <source>
        <dbReference type="ARBA" id="ARBA00022771"/>
    </source>
</evidence>
<evidence type="ECO:0000256" key="1">
    <source>
        <dbReference type="ARBA" id="ARBA00000900"/>
    </source>
</evidence>
<keyword evidence="8 14" id="KW-0863">Zinc-finger</keyword>
<comment type="pathway">
    <text evidence="3">Protein modification; protein ubiquitination.</text>
</comment>
<comment type="catalytic activity">
    <reaction evidence="1">
        <text>S-ubiquitinyl-[E2 ubiquitin-conjugating enzyme]-L-cysteine + [acceptor protein]-L-lysine = [E2 ubiquitin-conjugating enzyme]-L-cysteine + N(6)-ubiquitinyl-[acceptor protein]-L-lysine.</text>
        <dbReference type="EC" id="2.3.2.27"/>
    </reaction>
</comment>
<evidence type="ECO:0000256" key="10">
    <source>
        <dbReference type="ARBA" id="ARBA00022833"/>
    </source>
</evidence>
<keyword evidence="6 15" id="KW-0812">Transmembrane</keyword>
<protein>
    <recommendedName>
        <fullName evidence="4">RING-type E3 ubiquitin transferase</fullName>
        <ecNumber evidence="4">2.3.2.27</ecNumber>
    </recommendedName>
</protein>
<dbReference type="GO" id="GO:0008270">
    <property type="term" value="F:zinc ion binding"/>
    <property type="evidence" value="ECO:0007669"/>
    <property type="project" value="UniProtKB-KW"/>
</dbReference>
<keyword evidence="9" id="KW-0833">Ubl conjugation pathway</keyword>
<dbReference type="Gene3D" id="3.30.40.10">
    <property type="entry name" value="Zinc/RING finger domain, C3HC4 (zinc finger)"/>
    <property type="match status" value="1"/>
</dbReference>
<dbReference type="PANTHER" id="PTHR46913:SF1">
    <property type="entry name" value="RING-H2 FINGER PROTEIN ATL16"/>
    <property type="match status" value="1"/>
</dbReference>
<dbReference type="InterPro" id="IPR013083">
    <property type="entry name" value="Znf_RING/FYVE/PHD"/>
</dbReference>
<feature type="domain" description="RING-type" evidence="16">
    <location>
        <begin position="87"/>
        <end position="128"/>
    </location>
</feature>
<evidence type="ECO:0000256" key="3">
    <source>
        <dbReference type="ARBA" id="ARBA00004906"/>
    </source>
</evidence>
<dbReference type="SUPFAM" id="SSF57850">
    <property type="entry name" value="RING/U-box"/>
    <property type="match status" value="1"/>
</dbReference>
<dbReference type="GO" id="GO:0061630">
    <property type="term" value="F:ubiquitin protein ligase activity"/>
    <property type="evidence" value="ECO:0007669"/>
    <property type="project" value="UniProtKB-EC"/>
</dbReference>
<comment type="similarity">
    <text evidence="13">Belongs to the RING-type zinc finger family. ATL subfamily.</text>
</comment>
<evidence type="ECO:0000256" key="13">
    <source>
        <dbReference type="ARBA" id="ARBA00024209"/>
    </source>
</evidence>
<evidence type="ECO:0000256" key="4">
    <source>
        <dbReference type="ARBA" id="ARBA00012483"/>
    </source>
</evidence>
<evidence type="ECO:0000259" key="16">
    <source>
        <dbReference type="PROSITE" id="PS50089"/>
    </source>
</evidence>
<dbReference type="GO" id="GO:0016567">
    <property type="term" value="P:protein ubiquitination"/>
    <property type="evidence" value="ECO:0007669"/>
    <property type="project" value="InterPro"/>
</dbReference>